<dbReference type="SUPFAM" id="SSF160387">
    <property type="entry name" value="NosL/MerB-like"/>
    <property type="match status" value="1"/>
</dbReference>
<name>A0A0P7KL79_9RHOB</name>
<keyword evidence="2" id="KW-1185">Reference proteome</keyword>
<evidence type="ECO:0000313" key="2">
    <source>
        <dbReference type="Proteomes" id="UP000050471"/>
    </source>
</evidence>
<protein>
    <submittedName>
        <fullName evidence="1">Copper resistance protein CopZ</fullName>
    </submittedName>
</protein>
<dbReference type="PANTHER" id="PTHR41247">
    <property type="entry name" value="HTH-TYPE TRANSCRIPTIONAL REPRESSOR YCNK"/>
    <property type="match status" value="1"/>
</dbReference>
<dbReference type="InterPro" id="IPR008719">
    <property type="entry name" value="N2O_reductase_NosL"/>
</dbReference>
<dbReference type="OrthoDB" id="7354657at2"/>
<proteinExistence type="predicted"/>
<dbReference type="STRING" id="154981.AKJ29_05795"/>
<accession>A0A0P7KL79</accession>
<dbReference type="PROSITE" id="PS51257">
    <property type="entry name" value="PROKAR_LIPOPROTEIN"/>
    <property type="match status" value="1"/>
</dbReference>
<dbReference type="Pfam" id="PF05573">
    <property type="entry name" value="NosL"/>
    <property type="match status" value="1"/>
</dbReference>
<dbReference type="Gene3D" id="3.30.70.2050">
    <property type="match status" value="1"/>
</dbReference>
<dbReference type="RefSeq" id="WP_055187232.1">
    <property type="nucleotide sequence ID" value="NZ_FPBS01000015.1"/>
</dbReference>
<evidence type="ECO:0000313" key="1">
    <source>
        <dbReference type="EMBL" id="KPN64753.1"/>
    </source>
</evidence>
<reference evidence="1 2" key="1">
    <citation type="submission" date="2015-09" db="EMBL/GenBank/DDBJ databases">
        <title>Draft genome sequence of Aliiroseovarius crassostreae CV919-312TSm, the causative agent of Roseovarius Oyster Disease (formerly Juvenile Oyster Disease).</title>
        <authorList>
            <person name="Kessner L."/>
            <person name="Spinard E."/>
            <person name="Nelson D."/>
        </authorList>
    </citation>
    <scope>NUCLEOTIDE SEQUENCE [LARGE SCALE GENOMIC DNA]</scope>
    <source>
        <strain evidence="1 2">CV919-312</strain>
    </source>
</reference>
<dbReference type="Gene3D" id="3.30.70.2060">
    <property type="match status" value="1"/>
</dbReference>
<dbReference type="PANTHER" id="PTHR41247:SF1">
    <property type="entry name" value="HTH-TYPE TRANSCRIPTIONAL REPRESSOR YCNK"/>
    <property type="match status" value="1"/>
</dbReference>
<dbReference type="AlphaFoldDB" id="A0A0P7KL79"/>
<organism evidence="1 2">
    <name type="scientific">Aliiroseovarius crassostreae</name>
    <dbReference type="NCBI Taxonomy" id="154981"/>
    <lineage>
        <taxon>Bacteria</taxon>
        <taxon>Pseudomonadati</taxon>
        <taxon>Pseudomonadota</taxon>
        <taxon>Alphaproteobacteria</taxon>
        <taxon>Rhodobacterales</taxon>
        <taxon>Paracoccaceae</taxon>
        <taxon>Aliiroseovarius</taxon>
    </lineage>
</organism>
<gene>
    <name evidence="1" type="ORF">AKJ29_05795</name>
</gene>
<dbReference type="Proteomes" id="UP000050471">
    <property type="component" value="Unassembled WGS sequence"/>
</dbReference>
<sequence>MKHQLLICALLALAACKEEVVQDTSPVLLNADAVGHYCQMNLLEHDGPKAQAHLAGLPAAPLFFSQVRDAIAYMRMPEQSHAILAVWVNDMGAAGATWNAPGADNWITAEEAIYVVGARVVGGMGAPEVVPFSNVAKATDFATKNGGTVMRLADIPDSAVLAPVVLDGEETDSDFEDRLRALSRGNGE</sequence>
<comment type="caution">
    <text evidence="1">The sequence shown here is derived from an EMBL/GenBank/DDBJ whole genome shotgun (WGS) entry which is preliminary data.</text>
</comment>
<dbReference type="EMBL" id="LKBA01000001">
    <property type="protein sequence ID" value="KPN64753.1"/>
    <property type="molecule type" value="Genomic_DNA"/>
</dbReference>